<accession>A0A835J2C5</accession>
<evidence type="ECO:0000313" key="3">
    <source>
        <dbReference type="Proteomes" id="UP000657918"/>
    </source>
</evidence>
<keyword evidence="3" id="KW-1185">Reference proteome</keyword>
<dbReference type="AlphaFoldDB" id="A0A835J2C5"/>
<proteinExistence type="predicted"/>
<dbReference type="OrthoDB" id="5428259at2759"/>
<reference evidence="2 3" key="1">
    <citation type="submission" date="2020-10" db="EMBL/GenBank/DDBJ databases">
        <title>Plant Genome Project.</title>
        <authorList>
            <person name="Zhang R.-G."/>
        </authorList>
    </citation>
    <scope>NUCLEOTIDE SEQUENCE [LARGE SCALE GENOMIC DNA]</scope>
    <source>
        <strain evidence="2">FAFU-HL-1</strain>
        <tissue evidence="2">Leaf</tissue>
    </source>
</reference>
<organism evidence="2 3">
    <name type="scientific">Salix dunnii</name>
    <dbReference type="NCBI Taxonomy" id="1413687"/>
    <lineage>
        <taxon>Eukaryota</taxon>
        <taxon>Viridiplantae</taxon>
        <taxon>Streptophyta</taxon>
        <taxon>Embryophyta</taxon>
        <taxon>Tracheophyta</taxon>
        <taxon>Spermatophyta</taxon>
        <taxon>Magnoliopsida</taxon>
        <taxon>eudicotyledons</taxon>
        <taxon>Gunneridae</taxon>
        <taxon>Pentapetalae</taxon>
        <taxon>rosids</taxon>
        <taxon>fabids</taxon>
        <taxon>Malpighiales</taxon>
        <taxon>Salicaceae</taxon>
        <taxon>Saliceae</taxon>
        <taxon>Salix</taxon>
    </lineage>
</organism>
<gene>
    <name evidence="2" type="ORF">SADUNF_Sadunf19G0113800</name>
</gene>
<dbReference type="EMBL" id="JADGMS010000019">
    <property type="protein sequence ID" value="KAF9661872.1"/>
    <property type="molecule type" value="Genomic_DNA"/>
</dbReference>
<dbReference type="Proteomes" id="UP000657918">
    <property type="component" value="Unassembled WGS sequence"/>
</dbReference>
<sequence>MYKIECCTKIYQVLGGGKIEKPLLKAENAYYKYSQEELQGSGSWCCNESCGTDSRWWESLAYWACQYDYSSQGSKPKVLCLSSWFAYTSLAVEKFLLCGAKVTTYASENGSLEELIFHNHYIISALLISSALLVLLPSQGVCIMLTNTYLGGGYVSRKSNLEDTENGGISDRPEDAVDGNRMRKPVSSSSVVVAGLSLLEYRATPMQHNKKLSGFVLYPSIHRSHWNTNYEQYRLYKVEAAGSWKWDRRQPSNGKHSQIIAGYEPVVDEKLHHKYSKNINSRHQSESE</sequence>
<evidence type="ECO:0000256" key="1">
    <source>
        <dbReference type="SAM" id="MobiDB-lite"/>
    </source>
</evidence>
<evidence type="ECO:0000313" key="2">
    <source>
        <dbReference type="EMBL" id="KAF9661872.1"/>
    </source>
</evidence>
<feature type="region of interest" description="Disordered" evidence="1">
    <location>
        <begin position="162"/>
        <end position="181"/>
    </location>
</feature>
<comment type="caution">
    <text evidence="2">The sequence shown here is derived from an EMBL/GenBank/DDBJ whole genome shotgun (WGS) entry which is preliminary data.</text>
</comment>
<feature type="compositionally biased region" description="Basic and acidic residues" evidence="1">
    <location>
        <begin position="171"/>
        <end position="181"/>
    </location>
</feature>
<name>A0A835J2C5_9ROSI</name>
<protein>
    <submittedName>
        <fullName evidence="2">Uncharacterized protein</fullName>
    </submittedName>
</protein>